<keyword evidence="2" id="KW-1185">Reference proteome</keyword>
<evidence type="ECO:0000313" key="2">
    <source>
        <dbReference type="Proteomes" id="UP000054279"/>
    </source>
</evidence>
<protein>
    <submittedName>
        <fullName evidence="1">Uncharacterized protein</fullName>
    </submittedName>
</protein>
<name>A0A0C9VM49_SPHS4</name>
<proteinExistence type="predicted"/>
<dbReference type="EMBL" id="KN837156">
    <property type="protein sequence ID" value="KIJ38940.1"/>
    <property type="molecule type" value="Genomic_DNA"/>
</dbReference>
<gene>
    <name evidence="1" type="ORF">M422DRAFT_49836</name>
</gene>
<dbReference type="Proteomes" id="UP000054279">
    <property type="component" value="Unassembled WGS sequence"/>
</dbReference>
<sequence>MHMDLERVSHARNLEVLDYTDGVQDFLERGRALLLGYRRNYLDGDLPAFRTVSFPSVKTFYFSGDNTETYYHILNTFDMPAVINLGLKAPYVDDTAIRHEFMCPLTPSDAFHWISKQHTSNLQILFLGHFWMGGGDQSHLKEAIHLRKIVLFRCWLQPDFFSKLKLYNIPALERIVTYSCKLSFDDLKAYIEESSGNVTITIRFANVPTKAQFAENIRLATLSATYPNLIVEYSHLVNSRVTTWMICD</sequence>
<dbReference type="AlphaFoldDB" id="A0A0C9VM49"/>
<evidence type="ECO:0000313" key="1">
    <source>
        <dbReference type="EMBL" id="KIJ38940.1"/>
    </source>
</evidence>
<accession>A0A0C9VM49</accession>
<dbReference type="HOGENOM" id="CLU_1120725_0_0_1"/>
<reference evidence="1 2" key="1">
    <citation type="submission" date="2014-06" db="EMBL/GenBank/DDBJ databases">
        <title>Evolutionary Origins and Diversification of the Mycorrhizal Mutualists.</title>
        <authorList>
            <consortium name="DOE Joint Genome Institute"/>
            <consortium name="Mycorrhizal Genomics Consortium"/>
            <person name="Kohler A."/>
            <person name="Kuo A."/>
            <person name="Nagy L.G."/>
            <person name="Floudas D."/>
            <person name="Copeland A."/>
            <person name="Barry K.W."/>
            <person name="Cichocki N."/>
            <person name="Veneault-Fourrey C."/>
            <person name="LaButti K."/>
            <person name="Lindquist E.A."/>
            <person name="Lipzen A."/>
            <person name="Lundell T."/>
            <person name="Morin E."/>
            <person name="Murat C."/>
            <person name="Riley R."/>
            <person name="Ohm R."/>
            <person name="Sun H."/>
            <person name="Tunlid A."/>
            <person name="Henrissat B."/>
            <person name="Grigoriev I.V."/>
            <person name="Hibbett D.S."/>
            <person name="Martin F."/>
        </authorList>
    </citation>
    <scope>NUCLEOTIDE SEQUENCE [LARGE SCALE GENOMIC DNA]</scope>
    <source>
        <strain evidence="1 2">SS14</strain>
    </source>
</reference>
<organism evidence="1 2">
    <name type="scientific">Sphaerobolus stellatus (strain SS14)</name>
    <dbReference type="NCBI Taxonomy" id="990650"/>
    <lineage>
        <taxon>Eukaryota</taxon>
        <taxon>Fungi</taxon>
        <taxon>Dikarya</taxon>
        <taxon>Basidiomycota</taxon>
        <taxon>Agaricomycotina</taxon>
        <taxon>Agaricomycetes</taxon>
        <taxon>Phallomycetidae</taxon>
        <taxon>Geastrales</taxon>
        <taxon>Sphaerobolaceae</taxon>
        <taxon>Sphaerobolus</taxon>
    </lineage>
</organism>